<dbReference type="AlphaFoldDB" id="A0A1C7GZ84"/>
<dbReference type="Gene3D" id="3.30.470.10">
    <property type="match status" value="1"/>
</dbReference>
<accession>A0A1C7GZ84</accession>
<evidence type="ECO:0000313" key="3">
    <source>
        <dbReference type="Proteomes" id="UP000092631"/>
    </source>
</evidence>
<dbReference type="STRING" id="1796613.A4V03_08915"/>
<name>A0A1C7GZ84_9BACE</name>
<proteinExistence type="predicted"/>
<reference evidence="3" key="1">
    <citation type="submission" date="2016-04" db="EMBL/GenBank/DDBJ databases">
        <title>Complete Genome Sequences of Twelve Strains of a Stable Defined Moderately Diverse Mouse Microbiota 2 (sDMDMm2).</title>
        <authorList>
            <person name="Uchimura Y."/>
            <person name="Wyss M."/>
            <person name="Brugiroux S."/>
            <person name="Limenitakis J.P."/>
            <person name="Stecher B."/>
            <person name="McCoy K.D."/>
            <person name="Macpherson A.J."/>
        </authorList>
    </citation>
    <scope>NUCLEOTIDE SEQUENCE [LARGE SCALE GENOMIC DNA]</scope>
    <source>
        <strain evidence="3">I48</strain>
    </source>
</reference>
<evidence type="ECO:0000313" key="1">
    <source>
        <dbReference type="EMBL" id="ANU57674.1"/>
    </source>
</evidence>
<dbReference type="RefSeq" id="WP_065538653.1">
    <property type="nucleotide sequence ID" value="NZ_CAPDLJ010000043.1"/>
</dbReference>
<organism evidence="1 3">
    <name type="scientific">Bacteroides caecimuris</name>
    <dbReference type="NCBI Taxonomy" id="1796613"/>
    <lineage>
        <taxon>Bacteria</taxon>
        <taxon>Pseudomonadati</taxon>
        <taxon>Bacteroidota</taxon>
        <taxon>Bacteroidia</taxon>
        <taxon>Bacteroidales</taxon>
        <taxon>Bacteroidaceae</taxon>
        <taxon>Bacteroides</taxon>
    </lineage>
</organism>
<accession>A0A4S2CWM8</accession>
<dbReference type="Gene3D" id="3.20.10.10">
    <property type="entry name" value="D-amino Acid Aminotransferase, subunit A, domain 2"/>
    <property type="match status" value="1"/>
</dbReference>
<keyword evidence="1" id="KW-0456">Lyase</keyword>
<dbReference type="KEGG" id="bcae:A4V03_08915"/>
<dbReference type="Pfam" id="PF01063">
    <property type="entry name" value="Aminotran_4"/>
    <property type="match status" value="1"/>
</dbReference>
<dbReference type="GO" id="GO:0016829">
    <property type="term" value="F:lyase activity"/>
    <property type="evidence" value="ECO:0007669"/>
    <property type="project" value="UniProtKB-KW"/>
</dbReference>
<sequence>MYPFIETIRIEDGQIYNLDYHTERFNRTRAVFWKDSVPLDLCKYISPPVLNGIHKCRIVYGKEVEEVTYAPYQIRQVSSLHLIESDTINYTYKSTHREELNALYAQRGMADDILIVKDGYLTDTSIANIALYDGHTWFTPAHPLLRGTKRAELLNKQLIVEKDIAQVHLNDYSHIMLFNAMIDWERIVLPVNEEHFIL</sequence>
<dbReference type="GeneID" id="82187259"/>
<gene>
    <name evidence="1" type="ORF">A4V03_08915</name>
    <name evidence="2" type="ORF">E5353_11050</name>
</gene>
<dbReference type="OrthoDB" id="1148709at2"/>
<dbReference type="EMBL" id="SRYX01000039">
    <property type="protein sequence ID" value="TGY32946.1"/>
    <property type="molecule type" value="Genomic_DNA"/>
</dbReference>
<dbReference type="InterPro" id="IPR001544">
    <property type="entry name" value="Aminotrans_IV"/>
</dbReference>
<reference evidence="2 4" key="3">
    <citation type="submission" date="2019-04" db="EMBL/GenBank/DDBJ databases">
        <title>Microbes associate with the intestines of laboratory mice.</title>
        <authorList>
            <person name="Navarre W."/>
            <person name="Wong E."/>
            <person name="Huang K."/>
            <person name="Tropini C."/>
            <person name="Ng K."/>
            <person name="Yu B."/>
        </authorList>
    </citation>
    <scope>NUCLEOTIDE SEQUENCE [LARGE SCALE GENOMIC DNA]</scope>
    <source>
        <strain evidence="2 4">NM63_1-25</strain>
    </source>
</reference>
<evidence type="ECO:0000313" key="2">
    <source>
        <dbReference type="EMBL" id="TGY32946.1"/>
    </source>
</evidence>
<keyword evidence="3" id="KW-1185">Reference proteome</keyword>
<reference evidence="1" key="2">
    <citation type="submission" date="2017-04" db="EMBL/GenBank/DDBJ databases">
        <title>Complete Genome Sequences of Twelve Strains of a Stable Defined Moderately Diverse Mouse Microbiota 2 (sDMDMm2).</title>
        <authorList>
            <person name="Uchimura Y."/>
            <person name="Wyss M."/>
            <person name="Brugiroux S."/>
            <person name="Limenitakis J.P."/>
            <person name="Stecher B."/>
            <person name="McCoy K.D."/>
            <person name="Macpherson A.J."/>
        </authorList>
    </citation>
    <scope>NUCLEOTIDE SEQUENCE</scope>
    <source>
        <strain evidence="1">I48</strain>
    </source>
</reference>
<dbReference type="SUPFAM" id="SSF56752">
    <property type="entry name" value="D-aminoacid aminotransferase-like PLP-dependent enzymes"/>
    <property type="match status" value="1"/>
</dbReference>
<protein>
    <submittedName>
        <fullName evidence="1">4-amino-4-deoxychorismate lyase</fullName>
    </submittedName>
</protein>
<dbReference type="InterPro" id="IPR043131">
    <property type="entry name" value="BCAT-like_N"/>
</dbReference>
<dbReference type="InterPro" id="IPR036038">
    <property type="entry name" value="Aminotransferase-like"/>
</dbReference>
<dbReference type="Proteomes" id="UP000309566">
    <property type="component" value="Unassembled WGS sequence"/>
</dbReference>
<dbReference type="EMBL" id="CP015401">
    <property type="protein sequence ID" value="ANU57674.1"/>
    <property type="molecule type" value="Genomic_DNA"/>
</dbReference>
<evidence type="ECO:0000313" key="4">
    <source>
        <dbReference type="Proteomes" id="UP000309566"/>
    </source>
</evidence>
<dbReference type="InterPro" id="IPR043132">
    <property type="entry name" value="BCAT-like_C"/>
</dbReference>
<dbReference type="Proteomes" id="UP000092631">
    <property type="component" value="Chromosome"/>
</dbReference>